<evidence type="ECO:0000313" key="1">
    <source>
        <dbReference type="EMBL" id="JAC23144.1"/>
    </source>
</evidence>
<accession>A0A023FPC4</accession>
<proteinExistence type="evidence at transcript level"/>
<reference evidence="1" key="1">
    <citation type="submission" date="2014-03" db="EMBL/GenBank/DDBJ databases">
        <title>The sialotranscriptome of Amblyomma triste, Amblyomma parvum and Amblyomma cajennense ticks, uncovered by 454-based RNA-seq.</title>
        <authorList>
            <person name="Garcia G.R."/>
            <person name="Gardinassi L.G."/>
            <person name="Ribeiro J.M."/>
            <person name="Anatriello E."/>
            <person name="Ferreira B.R."/>
            <person name="Moreira H.N."/>
            <person name="Mafra C."/>
            <person name="Olegario M.M."/>
            <person name="Szabo P.J."/>
            <person name="Miranda-Santos I.K."/>
            <person name="Maruyama S.R."/>
        </authorList>
    </citation>
    <scope>NUCLEOTIDE SEQUENCE</scope>
    <source>
        <strain evidence="1">Uberlandia</strain>
        <tissue evidence="1">Salivary glands</tissue>
    </source>
</reference>
<dbReference type="AlphaFoldDB" id="A0A023FPC4"/>
<organism evidence="1">
    <name type="scientific">Amblyomma cajennense</name>
    <name type="common">Cayenne tick</name>
    <name type="synonym">Acarus cajennensis</name>
    <dbReference type="NCBI Taxonomy" id="34607"/>
    <lineage>
        <taxon>Eukaryota</taxon>
        <taxon>Metazoa</taxon>
        <taxon>Ecdysozoa</taxon>
        <taxon>Arthropoda</taxon>
        <taxon>Chelicerata</taxon>
        <taxon>Arachnida</taxon>
        <taxon>Acari</taxon>
        <taxon>Parasitiformes</taxon>
        <taxon>Ixodida</taxon>
        <taxon>Ixodoidea</taxon>
        <taxon>Ixodidae</taxon>
        <taxon>Amblyomminae</taxon>
        <taxon>Amblyomma</taxon>
    </lineage>
</organism>
<dbReference type="EMBL" id="GBBK01001338">
    <property type="protein sequence ID" value="JAC23144.1"/>
    <property type="molecule type" value="mRNA"/>
</dbReference>
<name>A0A023FPC4_AMBCJ</name>
<protein>
    <submittedName>
        <fullName evidence="1">Uncharacterized protein</fullName>
    </submittedName>
</protein>
<sequence>MGCSRTPKRYKVAARILDAMNQKPPQSMQSLLASAKYPNKSQLAALVIQVSQKLPILEAVVAQSSLLEQGLPKPIALVLVHEALFGKRPLPPGACLRFDQVLACRPHLEKALAAVPQTKGKADCV</sequence>